<feature type="compositionally biased region" description="Low complexity" evidence="4">
    <location>
        <begin position="164"/>
        <end position="198"/>
    </location>
</feature>
<dbReference type="EnsemblMetazoa" id="AMIN010759-RA">
    <property type="protein sequence ID" value="AMIN010759-PA"/>
    <property type="gene ID" value="AMIN010759"/>
</dbReference>
<evidence type="ECO:0000313" key="6">
    <source>
        <dbReference type="EnsemblMetazoa" id="AMIN010759-PA"/>
    </source>
</evidence>
<dbReference type="GO" id="GO:0010494">
    <property type="term" value="C:cytoplasmic stress granule"/>
    <property type="evidence" value="ECO:0007669"/>
    <property type="project" value="TreeGrafter"/>
</dbReference>
<reference evidence="6" key="2">
    <citation type="submission" date="2020-05" db="UniProtKB">
        <authorList>
            <consortium name="EnsemblMetazoa"/>
        </authorList>
    </citation>
    <scope>IDENTIFICATION</scope>
    <source>
        <strain evidence="6">MINIMUS1</strain>
    </source>
</reference>
<feature type="compositionally biased region" description="Low complexity" evidence="4">
    <location>
        <begin position="84"/>
        <end position="108"/>
    </location>
</feature>
<dbReference type="VEuPathDB" id="VectorBase:AMIN010759"/>
<feature type="compositionally biased region" description="Low complexity" evidence="4">
    <location>
        <begin position="1"/>
        <end position="36"/>
    </location>
</feature>
<feature type="compositionally biased region" description="Low complexity" evidence="4">
    <location>
        <begin position="587"/>
        <end position="608"/>
    </location>
</feature>
<feature type="compositionally biased region" description="Low complexity" evidence="4">
    <location>
        <begin position="1078"/>
        <end position="1100"/>
    </location>
</feature>
<dbReference type="Proteomes" id="UP000075920">
    <property type="component" value="Unassembled WGS sequence"/>
</dbReference>
<feature type="region of interest" description="Disordered" evidence="4">
    <location>
        <begin position="840"/>
        <end position="880"/>
    </location>
</feature>
<reference evidence="7" key="1">
    <citation type="submission" date="2013-03" db="EMBL/GenBank/DDBJ databases">
        <title>The Genome Sequence of Anopheles minimus MINIMUS1.</title>
        <authorList>
            <consortium name="The Broad Institute Genomics Platform"/>
            <person name="Neafsey D.E."/>
            <person name="Walton C."/>
            <person name="Walker B."/>
            <person name="Young S.K."/>
            <person name="Zeng Q."/>
            <person name="Gargeya S."/>
            <person name="Fitzgerald M."/>
            <person name="Haas B."/>
            <person name="Abouelleil A."/>
            <person name="Allen A.W."/>
            <person name="Alvarado L."/>
            <person name="Arachchi H.M."/>
            <person name="Berlin A.M."/>
            <person name="Chapman S.B."/>
            <person name="Gainer-Dewar J."/>
            <person name="Goldberg J."/>
            <person name="Griggs A."/>
            <person name="Gujja S."/>
            <person name="Hansen M."/>
            <person name="Howarth C."/>
            <person name="Imamovic A."/>
            <person name="Ireland A."/>
            <person name="Larimer J."/>
            <person name="McCowan C."/>
            <person name="Murphy C."/>
            <person name="Pearson M."/>
            <person name="Poon T.W."/>
            <person name="Priest M."/>
            <person name="Roberts A."/>
            <person name="Saif S."/>
            <person name="Shea T."/>
            <person name="Sisk P."/>
            <person name="Sykes S."/>
            <person name="Wortman J."/>
            <person name="Nusbaum C."/>
            <person name="Birren B."/>
        </authorList>
    </citation>
    <scope>NUCLEOTIDE SEQUENCE [LARGE SCALE GENOMIC DNA]</scope>
    <source>
        <strain evidence="7">MINIMUS1</strain>
    </source>
</reference>
<evidence type="ECO:0000256" key="1">
    <source>
        <dbReference type="ARBA" id="ARBA00022884"/>
    </source>
</evidence>
<feature type="compositionally biased region" description="Polar residues" evidence="4">
    <location>
        <begin position="1721"/>
        <end position="1742"/>
    </location>
</feature>
<feature type="compositionally biased region" description="Basic and acidic residues" evidence="4">
    <location>
        <begin position="209"/>
        <end position="234"/>
    </location>
</feature>
<feature type="compositionally biased region" description="Gly residues" evidence="4">
    <location>
        <begin position="1019"/>
        <end position="1032"/>
    </location>
</feature>
<dbReference type="SMART" id="SM00715">
    <property type="entry name" value="LA"/>
    <property type="match status" value="1"/>
</dbReference>
<feature type="compositionally biased region" description="Low complexity" evidence="4">
    <location>
        <begin position="485"/>
        <end position="503"/>
    </location>
</feature>
<feature type="compositionally biased region" description="Polar residues" evidence="4">
    <location>
        <begin position="446"/>
        <end position="462"/>
    </location>
</feature>
<feature type="compositionally biased region" description="Basic and acidic residues" evidence="4">
    <location>
        <begin position="306"/>
        <end position="316"/>
    </location>
</feature>
<dbReference type="GO" id="GO:0005829">
    <property type="term" value="C:cytosol"/>
    <property type="evidence" value="ECO:0007669"/>
    <property type="project" value="TreeGrafter"/>
</dbReference>
<feature type="compositionally biased region" description="Polar residues" evidence="4">
    <location>
        <begin position="1665"/>
        <end position="1689"/>
    </location>
</feature>
<dbReference type="Gene3D" id="1.10.10.10">
    <property type="entry name" value="Winged helix-like DNA-binding domain superfamily/Winged helix DNA-binding domain"/>
    <property type="match status" value="1"/>
</dbReference>
<protein>
    <recommendedName>
        <fullName evidence="2">La-related protein 1</fullName>
    </recommendedName>
</protein>
<feature type="compositionally biased region" description="Basic and acidic residues" evidence="4">
    <location>
        <begin position="245"/>
        <end position="255"/>
    </location>
</feature>
<evidence type="ECO:0000256" key="3">
    <source>
        <dbReference type="PROSITE-ProRule" id="PRU00332"/>
    </source>
</evidence>
<dbReference type="InterPro" id="IPR045180">
    <property type="entry name" value="La_dom_prot"/>
</dbReference>
<evidence type="ECO:0000259" key="5">
    <source>
        <dbReference type="PROSITE" id="PS50961"/>
    </source>
</evidence>
<feature type="compositionally biased region" description="Low complexity" evidence="4">
    <location>
        <begin position="1797"/>
        <end position="1820"/>
    </location>
</feature>
<organism evidence="6 7">
    <name type="scientific">Anopheles minimus</name>
    <dbReference type="NCBI Taxonomy" id="112268"/>
    <lineage>
        <taxon>Eukaryota</taxon>
        <taxon>Metazoa</taxon>
        <taxon>Ecdysozoa</taxon>
        <taxon>Arthropoda</taxon>
        <taxon>Hexapoda</taxon>
        <taxon>Insecta</taxon>
        <taxon>Pterygota</taxon>
        <taxon>Neoptera</taxon>
        <taxon>Endopterygota</taxon>
        <taxon>Diptera</taxon>
        <taxon>Nematocera</taxon>
        <taxon>Culicoidea</taxon>
        <taxon>Culicidae</taxon>
        <taxon>Anophelinae</taxon>
        <taxon>Anopheles</taxon>
    </lineage>
</organism>
<evidence type="ECO:0000313" key="7">
    <source>
        <dbReference type="Proteomes" id="UP000075920"/>
    </source>
</evidence>
<dbReference type="PROSITE" id="PS50961">
    <property type="entry name" value="HTH_LA"/>
    <property type="match status" value="1"/>
</dbReference>
<dbReference type="InterPro" id="IPR036390">
    <property type="entry name" value="WH_DNA-bd_sf"/>
</dbReference>
<feature type="compositionally biased region" description="Basic and acidic residues" evidence="4">
    <location>
        <begin position="1000"/>
        <end position="1011"/>
    </location>
</feature>
<evidence type="ECO:0000256" key="4">
    <source>
        <dbReference type="SAM" id="MobiDB-lite"/>
    </source>
</evidence>
<feature type="region of interest" description="Disordered" evidence="4">
    <location>
        <begin position="1"/>
        <end position="110"/>
    </location>
</feature>
<feature type="region of interest" description="Disordered" evidence="4">
    <location>
        <begin position="164"/>
        <end position="619"/>
    </location>
</feature>
<dbReference type="STRING" id="112268.A0A182WK47"/>
<evidence type="ECO:0000256" key="2">
    <source>
        <dbReference type="ARBA" id="ARBA00072183"/>
    </source>
</evidence>
<dbReference type="GO" id="GO:0048255">
    <property type="term" value="P:mRNA stabilization"/>
    <property type="evidence" value="ECO:0007669"/>
    <property type="project" value="InterPro"/>
</dbReference>
<feature type="compositionally biased region" description="Basic and acidic residues" evidence="4">
    <location>
        <begin position="413"/>
        <end position="424"/>
    </location>
</feature>
<feature type="compositionally biased region" description="Low complexity" evidence="4">
    <location>
        <begin position="520"/>
        <end position="530"/>
    </location>
</feature>
<feature type="compositionally biased region" description="Gly residues" evidence="4">
    <location>
        <begin position="1649"/>
        <end position="1662"/>
    </location>
</feature>
<accession>A0A182WK47</accession>
<feature type="compositionally biased region" description="Basic and acidic residues" evidence="4">
    <location>
        <begin position="1033"/>
        <end position="1044"/>
    </location>
</feature>
<sequence>MASTQVSHGSSVSSNTANNNNNNNNSSSSYANVLLNLKEQGKESSNQTDNNKENIASERASGAQNTGKGKPMVGPAPAREAMMSGSTTSTAATAATSTSSIAPPSTGPMVDGVKDALNNELDAKSALEEMEDDANFVPVVSHHKRDRKAKAAAAAAAAAATASASVASIPGAGSKSAGEKASGAGAARGSGRRSAAPGTQTHGKQPKATNERGPDERGSYRKDFGKRKSSDRSRNHANSTAAGEAVKDEKVHESTVEGSVGSTTGGNGGGPANKQQQQTVVSGGGGGGGAGGASSGTPGTPSDEEDRGKEDGKKFVEAPLPKVNAWKVTPSVEPAPIPPNDTRVQGKSNAANAVRGPSAAPPSSTLTATTATMSTTSTASAAEKTEMLGVAAGPNEKRAADFTANSGDWPTLGEKKVTPADGSKKAGSGETVLEKQNAGSKVPGTGSATVTGGVQQKSTDTPNVAPPSQSPKKHQSLDIATTEGVSSTSKNSSTNSNSSNVVKDNFTKTGEPNPSRATAKSQNQSGSKSSGEADSNTAGGKKVAGDGAQAPPPASNPVAKTPNDIAGATDPEQVATSGQSRPHSRARGTATETEANGTTATTTNNNNTRKGPKPKWVPLDIELPKTRERRAPYRGGRGSGRIAAGRGGINFGYRRGAPIRPGGSNRHINDRNVPASGAAVPGAENGVGVIPTGTGGQDFQDFAAMNNKIGSDQAAFIMPYLSTFYYNGAPLIGMDQLSIKECIKKQIEYYFSEENLNRDFYLRRKMDPEGFLPVTLIASFHRVQALTDDIDMIIEAIKESDKLELVEDYKVRTRVNPTMWPIDHSVAIVNGTMSFGTVMSEQQQQPLPPHQTLPARNVPGVQKSSEEKPAAAEQQQASVAVAPPSVSVAGDGADVAAMPQLQVASKILSSIPPPPLPRNIRNPVSKVSKTVPLLIPSVNVAPMVKPCSVKEVTSKAASIAAVSLTDAPNPAPPADSGKHAEENLNPDVPEFVPGALAAEKPQRSKATEKKQQNPPSSGGKKGPIKGGSGPTGGDKDVNEGKDKAVVTSQPEEESNEPQLQQQPAEATLWKEVKRRSRSSQSHTQQAPTQQQSQKQSAPTKNSSATSSVSAPLANDIAGSKRAGSVEQLSKQSSPQVMPTEGNASQQSPQDSVAGVAPNAPAATVASAFATEEREELDFQFDEELDIPRSCGGRVNHFTDNWSEDDDESDYEIPDNEINKLLIVTQVTHRLPKHDGYDRTGDFTTRTKITQDLERIINDGLYNYEEDLLTNKSDGRRTGGYHSYRTVNLITQEEYEKLITKPPKLASPETPAAPAVPVAPSVTIVTPPPPTPSTSELLDESGMLDEHSLLDVSGLNVSSASASNRHKARFYAVNKDEFVDPITPRKRKTRHLTNPPVESHVGWVLDAVEHRPRTTSIGSSAGTSPTASSYGSLPHSLPVFQHPSHALLKENGFTQQVYHKYHSRCLKERKRMGPGQSQEMNTLFRFWSFFLRENFNKNMYNEFRQLAIEDAAEGFRYGLECLFRFYSYGLEKKFRTLLYEDFQQETVSDYENGQLYGLEKFWAFQKYYKNASKLSISAKLKEYLDKFKSIEDFRVLEPQINEMLEGVGNLKPCTAKRRPRSVSESEGVAVVVGSAPGPSHAGGHPYQAGGSRGRGGGGGGSGAGPSSHSNTGHYTSRNRCDSTGNKTVDVSNRLRTRAGSFGDSAQVMRRRSGSAGNRVVRTFNNPSNSHRSLAFLTRSSMQPSTSGGVAGGGSSSSSSNASKHQQQPPQYAAGANKMKPYKSVQINYNANSGSSGDSTAGPSAESASSSNSKSNDSNIHN</sequence>
<feature type="compositionally biased region" description="Polar residues" evidence="4">
    <location>
        <begin position="507"/>
        <end position="519"/>
    </location>
</feature>
<feature type="compositionally biased region" description="Polar residues" evidence="4">
    <location>
        <begin position="1783"/>
        <end position="1796"/>
    </location>
</feature>
<dbReference type="GO" id="GO:0045727">
    <property type="term" value="P:positive regulation of translation"/>
    <property type="evidence" value="ECO:0007669"/>
    <property type="project" value="TreeGrafter"/>
</dbReference>
<feature type="region of interest" description="Disordered" evidence="4">
    <location>
        <begin position="964"/>
        <end position="1158"/>
    </location>
</feature>
<dbReference type="Pfam" id="PF21071">
    <property type="entry name" value="LARP1_HEAT"/>
    <property type="match status" value="1"/>
</dbReference>
<dbReference type="InterPro" id="IPR036388">
    <property type="entry name" value="WH-like_DNA-bd_sf"/>
</dbReference>
<dbReference type="GO" id="GO:0000339">
    <property type="term" value="F:RNA cap binding"/>
    <property type="evidence" value="ECO:0007669"/>
    <property type="project" value="InterPro"/>
</dbReference>
<feature type="region of interest" description="Disordered" evidence="4">
    <location>
        <begin position="1632"/>
        <end position="1820"/>
    </location>
</feature>
<feature type="compositionally biased region" description="Polar residues" evidence="4">
    <location>
        <begin position="342"/>
        <end position="351"/>
    </location>
</feature>
<dbReference type="InterPro" id="IPR006607">
    <property type="entry name" value="DM15"/>
</dbReference>
<name>A0A182WK47_9DIPT</name>
<keyword evidence="7" id="KW-1185">Reference proteome</keyword>
<proteinExistence type="predicted"/>
<dbReference type="GO" id="GO:0008187">
    <property type="term" value="F:poly-pyrimidine tract binding"/>
    <property type="evidence" value="ECO:0007669"/>
    <property type="project" value="UniProtKB-ARBA"/>
</dbReference>
<feature type="compositionally biased region" description="Low complexity" evidence="4">
    <location>
        <begin position="357"/>
        <end position="382"/>
    </location>
</feature>
<dbReference type="Pfam" id="PF05383">
    <property type="entry name" value="La"/>
    <property type="match status" value="1"/>
</dbReference>
<dbReference type="PANTHER" id="PTHR22792">
    <property type="entry name" value="LUPUS LA PROTEIN-RELATED"/>
    <property type="match status" value="1"/>
</dbReference>
<dbReference type="SMART" id="SM00684">
    <property type="entry name" value="DM15"/>
    <property type="match status" value="3"/>
</dbReference>
<dbReference type="FunFam" id="1.10.10.10:FF:000131">
    <property type="entry name" value="la-related protein 1B isoform X2"/>
    <property type="match status" value="1"/>
</dbReference>
<dbReference type="SUPFAM" id="SSF46785">
    <property type="entry name" value="Winged helix' DNA-binding domain"/>
    <property type="match status" value="1"/>
</dbReference>
<keyword evidence="1 3" id="KW-0694">RNA-binding</keyword>
<feature type="compositionally biased region" description="Gly residues" evidence="4">
    <location>
        <begin position="282"/>
        <end position="294"/>
    </location>
</feature>
<feature type="compositionally biased region" description="Low complexity" evidence="4">
    <location>
        <begin position="871"/>
        <end position="880"/>
    </location>
</feature>
<dbReference type="PANTHER" id="PTHR22792:SF132">
    <property type="entry name" value="LA-RELATED PROTEIN 1"/>
    <property type="match status" value="1"/>
</dbReference>
<feature type="compositionally biased region" description="Polar residues" evidence="4">
    <location>
        <begin position="1126"/>
        <end position="1150"/>
    </location>
</feature>
<dbReference type="InterPro" id="IPR006630">
    <property type="entry name" value="La_HTH"/>
</dbReference>
<feature type="domain" description="HTH La-type RNA-binding" evidence="5">
    <location>
        <begin position="733"/>
        <end position="824"/>
    </location>
</feature>